<accession>A0A395SAH5</accession>
<evidence type="ECO:0000313" key="4">
    <source>
        <dbReference type="Proteomes" id="UP000266234"/>
    </source>
</evidence>
<feature type="compositionally biased region" description="Polar residues" evidence="2">
    <location>
        <begin position="136"/>
        <end position="156"/>
    </location>
</feature>
<keyword evidence="4" id="KW-1185">Reference proteome</keyword>
<gene>
    <name evidence="3" type="ORF">FLONG3_7871</name>
</gene>
<sequence>MSADEGDPPVPLQYDSGSERLRHAFRRIYSMSGSWPWDLLRGHEPTVWSETFTEALASAIEKAQRPESTLTVESLVRVLKNESSSTSWGPRVTRGTIIEVSTSCRNNMRRRNGALNLHPPRESRSECSTPSERKSTAQSFTPKSADLPSNTWTSAASVPAWHSGQPDWNTSTDISERPTTGCKENLNGMSETELYEMKQESNPANWLIEDGNGEKTNDCSILHQRIETMVARSEKQWSNYWEAKHSRYLSETARAAAEDAYNAADALGLAQFKADGKKAALAGIQGLVTHHGHERSLAIRAGVQEAQEALDLAEKELKDKHAIFVKHCQAHDRENDRMNQDQLEMDKMRDAAQTLDKEIEECKSRRMTCRFLDIIDEMGFDGITALGKDRISSLTDRLVDDDGWW</sequence>
<reference evidence="3 4" key="1">
    <citation type="journal article" date="2018" name="PLoS Pathog.">
        <title>Evolution of structural diversity of trichothecenes, a family of toxins produced by plant pathogenic and entomopathogenic fungi.</title>
        <authorList>
            <person name="Proctor R.H."/>
            <person name="McCormick S.P."/>
            <person name="Kim H.S."/>
            <person name="Cardoza R.E."/>
            <person name="Stanley A.M."/>
            <person name="Lindo L."/>
            <person name="Kelly A."/>
            <person name="Brown D.W."/>
            <person name="Lee T."/>
            <person name="Vaughan M.M."/>
            <person name="Alexander N.J."/>
            <person name="Busman M."/>
            <person name="Gutierrez S."/>
        </authorList>
    </citation>
    <scope>NUCLEOTIDE SEQUENCE [LARGE SCALE GENOMIC DNA]</scope>
    <source>
        <strain evidence="3 4">NRRL 20695</strain>
    </source>
</reference>
<dbReference type="EMBL" id="PXOG01000185">
    <property type="protein sequence ID" value="RGP69235.1"/>
    <property type="molecule type" value="Genomic_DNA"/>
</dbReference>
<name>A0A395SAH5_9HYPO</name>
<evidence type="ECO:0000256" key="2">
    <source>
        <dbReference type="SAM" id="MobiDB-lite"/>
    </source>
</evidence>
<protein>
    <submittedName>
        <fullName evidence="3">Uncharacterized protein</fullName>
    </submittedName>
</protein>
<proteinExistence type="predicted"/>
<comment type="caution">
    <text evidence="3">The sequence shown here is derived from an EMBL/GenBank/DDBJ whole genome shotgun (WGS) entry which is preliminary data.</text>
</comment>
<feature type="region of interest" description="Disordered" evidence="2">
    <location>
        <begin position="109"/>
        <end position="186"/>
    </location>
</feature>
<dbReference type="Proteomes" id="UP000266234">
    <property type="component" value="Unassembled WGS sequence"/>
</dbReference>
<feature type="coiled-coil region" evidence="1">
    <location>
        <begin position="303"/>
        <end position="365"/>
    </location>
</feature>
<keyword evidence="1" id="KW-0175">Coiled coil</keyword>
<dbReference type="AlphaFoldDB" id="A0A395SAH5"/>
<organism evidence="3 4">
    <name type="scientific">Fusarium longipes</name>
    <dbReference type="NCBI Taxonomy" id="694270"/>
    <lineage>
        <taxon>Eukaryota</taxon>
        <taxon>Fungi</taxon>
        <taxon>Dikarya</taxon>
        <taxon>Ascomycota</taxon>
        <taxon>Pezizomycotina</taxon>
        <taxon>Sordariomycetes</taxon>
        <taxon>Hypocreomycetidae</taxon>
        <taxon>Hypocreales</taxon>
        <taxon>Nectriaceae</taxon>
        <taxon>Fusarium</taxon>
    </lineage>
</organism>
<evidence type="ECO:0000256" key="1">
    <source>
        <dbReference type="SAM" id="Coils"/>
    </source>
</evidence>
<evidence type="ECO:0000313" key="3">
    <source>
        <dbReference type="EMBL" id="RGP69235.1"/>
    </source>
</evidence>
<feature type="compositionally biased region" description="Basic and acidic residues" evidence="2">
    <location>
        <begin position="119"/>
        <end position="135"/>
    </location>
</feature>